<feature type="region of interest" description="Disordered" evidence="1">
    <location>
        <begin position="1"/>
        <end position="32"/>
    </location>
</feature>
<organism evidence="2 3">
    <name type="scientific">Helianthus annuus</name>
    <name type="common">Common sunflower</name>
    <dbReference type="NCBI Taxonomy" id="4232"/>
    <lineage>
        <taxon>Eukaryota</taxon>
        <taxon>Viridiplantae</taxon>
        <taxon>Streptophyta</taxon>
        <taxon>Embryophyta</taxon>
        <taxon>Tracheophyta</taxon>
        <taxon>Spermatophyta</taxon>
        <taxon>Magnoliopsida</taxon>
        <taxon>eudicotyledons</taxon>
        <taxon>Gunneridae</taxon>
        <taxon>Pentapetalae</taxon>
        <taxon>asterids</taxon>
        <taxon>campanulids</taxon>
        <taxon>Asterales</taxon>
        <taxon>Asteraceae</taxon>
        <taxon>Asteroideae</taxon>
        <taxon>Heliantheae alliance</taxon>
        <taxon>Heliantheae</taxon>
        <taxon>Helianthus</taxon>
    </lineage>
</organism>
<feature type="compositionally biased region" description="Low complexity" evidence="1">
    <location>
        <begin position="7"/>
        <end position="32"/>
    </location>
</feature>
<gene>
    <name evidence="2" type="ORF">HannXRQ_Chr05g0141311</name>
</gene>
<evidence type="ECO:0000256" key="1">
    <source>
        <dbReference type="SAM" id="MobiDB-lite"/>
    </source>
</evidence>
<reference evidence="3" key="1">
    <citation type="journal article" date="2017" name="Nature">
        <title>The sunflower genome provides insights into oil metabolism, flowering and Asterid evolution.</title>
        <authorList>
            <person name="Badouin H."/>
            <person name="Gouzy J."/>
            <person name="Grassa C.J."/>
            <person name="Murat F."/>
            <person name="Staton S.E."/>
            <person name="Cottret L."/>
            <person name="Lelandais-Briere C."/>
            <person name="Owens G.L."/>
            <person name="Carrere S."/>
            <person name="Mayjonade B."/>
            <person name="Legrand L."/>
            <person name="Gill N."/>
            <person name="Kane N.C."/>
            <person name="Bowers J.E."/>
            <person name="Hubner S."/>
            <person name="Bellec A."/>
            <person name="Berard A."/>
            <person name="Berges H."/>
            <person name="Blanchet N."/>
            <person name="Boniface M.C."/>
            <person name="Brunel D."/>
            <person name="Catrice O."/>
            <person name="Chaidir N."/>
            <person name="Claudel C."/>
            <person name="Donnadieu C."/>
            <person name="Faraut T."/>
            <person name="Fievet G."/>
            <person name="Helmstetter N."/>
            <person name="King M."/>
            <person name="Knapp S.J."/>
            <person name="Lai Z."/>
            <person name="Le Paslier M.C."/>
            <person name="Lippi Y."/>
            <person name="Lorenzon L."/>
            <person name="Mandel J.R."/>
            <person name="Marage G."/>
            <person name="Marchand G."/>
            <person name="Marquand E."/>
            <person name="Bret-Mestries E."/>
            <person name="Morien E."/>
            <person name="Nambeesan S."/>
            <person name="Nguyen T."/>
            <person name="Pegot-Espagnet P."/>
            <person name="Pouilly N."/>
            <person name="Raftis F."/>
            <person name="Sallet E."/>
            <person name="Schiex T."/>
            <person name="Thomas J."/>
            <person name="Vandecasteele C."/>
            <person name="Vares D."/>
            <person name="Vear F."/>
            <person name="Vautrin S."/>
            <person name="Crespi M."/>
            <person name="Mangin B."/>
            <person name="Burke J.M."/>
            <person name="Salse J."/>
            <person name="Munos S."/>
            <person name="Vincourt P."/>
            <person name="Rieseberg L.H."/>
            <person name="Langlade N.B."/>
        </authorList>
    </citation>
    <scope>NUCLEOTIDE SEQUENCE [LARGE SCALE GENOMIC DNA]</scope>
    <source>
        <strain evidence="3">cv. SF193</strain>
    </source>
</reference>
<keyword evidence="3" id="KW-1185">Reference proteome</keyword>
<protein>
    <submittedName>
        <fullName evidence="2">Uncharacterized protein</fullName>
    </submittedName>
</protein>
<dbReference type="AlphaFoldDB" id="A0A251UPR4"/>
<evidence type="ECO:0000313" key="2">
    <source>
        <dbReference type="EMBL" id="OTG24856.1"/>
    </source>
</evidence>
<evidence type="ECO:0000313" key="3">
    <source>
        <dbReference type="Proteomes" id="UP000215914"/>
    </source>
</evidence>
<accession>A0A251UPR4</accession>
<proteinExistence type="predicted"/>
<dbReference type="EMBL" id="CM007894">
    <property type="protein sequence ID" value="OTG24856.1"/>
    <property type="molecule type" value="Genomic_DNA"/>
</dbReference>
<name>A0A251UPR4_HELAN</name>
<sequence>MNIKIDSPLSSSSSSPSLSPQKNPTTITITATTFNPPPLPHGHCQPTTTVYAFVDSCPICEMILAFFDRLSLRKRQNIINLNSGPQSFF</sequence>
<dbReference type="Proteomes" id="UP000215914">
    <property type="component" value="Chromosome 5"/>
</dbReference>
<dbReference type="InParanoid" id="A0A251UPR4"/>